<dbReference type="Proteomes" id="UP000055060">
    <property type="component" value="Unassembled WGS sequence"/>
</dbReference>
<evidence type="ECO:0000313" key="5">
    <source>
        <dbReference type="Proteomes" id="UP000055060"/>
    </source>
</evidence>
<reference evidence="4" key="1">
    <citation type="submission" date="2015-07" db="EMBL/GenBank/DDBJ databases">
        <title>Draft Genome Sequences of Anaerolinea thermolimosa IMO-1, Bellilinea caldifistulae GOMI-1, Leptolinea tardivitalis YMTK-2, Levilinea saccharolytica KIBI-1,Longilinea arvoryzae KOME-1, Previously Described as Members of the Anaerolineaceae (Chloroflexi).</title>
        <authorList>
            <person name="Sekiguchi Y."/>
            <person name="Ohashi A."/>
            <person name="Matsuura N."/>
            <person name="Tourlousse M.D."/>
        </authorList>
    </citation>
    <scope>NUCLEOTIDE SEQUENCE [LARGE SCALE GENOMIC DNA]</scope>
    <source>
        <strain evidence="4">KOME-1</strain>
    </source>
</reference>
<dbReference type="InterPro" id="IPR008258">
    <property type="entry name" value="Transglycosylase_SLT_dom_1"/>
</dbReference>
<keyword evidence="2" id="KW-1133">Transmembrane helix</keyword>
<dbReference type="PANTHER" id="PTHR37423:SF2">
    <property type="entry name" value="MEMBRANE-BOUND LYTIC MUREIN TRANSGLYCOSYLASE C"/>
    <property type="match status" value="1"/>
</dbReference>
<dbReference type="Gene3D" id="1.10.530.10">
    <property type="match status" value="1"/>
</dbReference>
<name>A0A0S7BMX9_9CHLR</name>
<sequence length="231" mass="24784">MQSSHLKALTVNSIQKVIFPAILISSLILVGITRLIASPQITVMAATEPPTQAPVAETVNDPETTPAVEDASLSAESAALVENAGGQGDSSQGNCSIPQRYPDSIRQWCGWIEKYASEVGLEPRLVAAVILQESGGSADAYSHSGAVGLMQVMPRDGLAADFMCSGRPCFSSRPSMDELFDPEYNISYGTRMLAALVSKQGDVREALRAYGPMDIGYRYADLVLSIYENYQ</sequence>
<dbReference type="OrthoDB" id="159981at2"/>
<evidence type="ECO:0000256" key="1">
    <source>
        <dbReference type="SAM" id="MobiDB-lite"/>
    </source>
</evidence>
<accession>A0A0S7BMX9</accession>
<dbReference type="Pfam" id="PF01464">
    <property type="entry name" value="SLT"/>
    <property type="match status" value="1"/>
</dbReference>
<dbReference type="STRING" id="360412.LARV_03141"/>
<feature type="region of interest" description="Disordered" evidence="1">
    <location>
        <begin position="49"/>
        <end position="72"/>
    </location>
</feature>
<keyword evidence="5" id="KW-1185">Reference proteome</keyword>
<proteinExistence type="predicted"/>
<organism evidence="4">
    <name type="scientific">Longilinea arvoryzae</name>
    <dbReference type="NCBI Taxonomy" id="360412"/>
    <lineage>
        <taxon>Bacteria</taxon>
        <taxon>Bacillati</taxon>
        <taxon>Chloroflexota</taxon>
        <taxon>Anaerolineae</taxon>
        <taxon>Anaerolineales</taxon>
        <taxon>Anaerolineaceae</taxon>
        <taxon>Longilinea</taxon>
    </lineage>
</organism>
<protein>
    <submittedName>
        <fullName evidence="4">Soluble lytic murein transglycosylase</fullName>
    </submittedName>
</protein>
<keyword evidence="2" id="KW-0472">Membrane</keyword>
<evidence type="ECO:0000313" key="4">
    <source>
        <dbReference type="EMBL" id="GAP15355.1"/>
    </source>
</evidence>
<dbReference type="EMBL" id="DF967972">
    <property type="protein sequence ID" value="GAP15355.1"/>
    <property type="molecule type" value="Genomic_DNA"/>
</dbReference>
<dbReference type="PANTHER" id="PTHR37423">
    <property type="entry name" value="SOLUBLE LYTIC MUREIN TRANSGLYCOSYLASE-RELATED"/>
    <property type="match status" value="1"/>
</dbReference>
<feature type="transmembrane region" description="Helical" evidence="2">
    <location>
        <begin position="17"/>
        <end position="37"/>
    </location>
</feature>
<dbReference type="SUPFAM" id="SSF53955">
    <property type="entry name" value="Lysozyme-like"/>
    <property type="match status" value="1"/>
</dbReference>
<evidence type="ECO:0000256" key="2">
    <source>
        <dbReference type="SAM" id="Phobius"/>
    </source>
</evidence>
<dbReference type="AlphaFoldDB" id="A0A0S7BMX9"/>
<evidence type="ECO:0000259" key="3">
    <source>
        <dbReference type="Pfam" id="PF01464"/>
    </source>
</evidence>
<dbReference type="InterPro" id="IPR023346">
    <property type="entry name" value="Lysozyme-like_dom_sf"/>
</dbReference>
<gene>
    <name evidence="4" type="ORF">LARV_03141</name>
</gene>
<dbReference type="RefSeq" id="WP_083522625.1">
    <property type="nucleotide sequence ID" value="NZ_DF967972.1"/>
</dbReference>
<feature type="domain" description="Transglycosylase SLT" evidence="3">
    <location>
        <begin position="112"/>
        <end position="210"/>
    </location>
</feature>
<keyword evidence="2" id="KW-0812">Transmembrane</keyword>